<gene>
    <name evidence="1" type="ORF">V3328_17110</name>
</gene>
<organism evidence="1 2">
    <name type="scientific">Microbaculum marinum</name>
    <dbReference type="NCBI Taxonomy" id="1764581"/>
    <lineage>
        <taxon>Bacteria</taxon>
        <taxon>Pseudomonadati</taxon>
        <taxon>Pseudomonadota</taxon>
        <taxon>Alphaproteobacteria</taxon>
        <taxon>Hyphomicrobiales</taxon>
        <taxon>Tepidamorphaceae</taxon>
        <taxon>Microbaculum</taxon>
    </lineage>
</organism>
<keyword evidence="2" id="KW-1185">Reference proteome</keyword>
<reference evidence="1 2" key="1">
    <citation type="submission" date="2024-02" db="EMBL/GenBank/DDBJ databases">
        <title>Genome analysis and characterization of Microbaculum marinisediminis sp. nov., isolated from marine sediment.</title>
        <authorList>
            <person name="Du Z.-J."/>
            <person name="Ye Y.-Q."/>
            <person name="Zhang Z.-R."/>
            <person name="Yuan S.-M."/>
            <person name="Zhang X.-Y."/>
        </authorList>
    </citation>
    <scope>NUCLEOTIDE SEQUENCE [LARGE SCALE GENOMIC DNA]</scope>
    <source>
        <strain evidence="1 2">SDUM1044001</strain>
    </source>
</reference>
<accession>A0AAW9RW79</accession>
<proteinExistence type="predicted"/>
<dbReference type="AlphaFoldDB" id="A0AAW9RW79"/>
<sequence>MKSQEMHEHFAAAIINASNEALARGADQEEAIGAALDIAATLATEHFGPEVMATYHVRAAEVLARRCEAVEGIAQEAGVR</sequence>
<name>A0AAW9RW79_9HYPH</name>
<dbReference type="EMBL" id="JAZHOF010000007">
    <property type="protein sequence ID" value="MEJ8573214.1"/>
    <property type="molecule type" value="Genomic_DNA"/>
</dbReference>
<evidence type="ECO:0000313" key="2">
    <source>
        <dbReference type="Proteomes" id="UP001378188"/>
    </source>
</evidence>
<comment type="caution">
    <text evidence="1">The sequence shown here is derived from an EMBL/GenBank/DDBJ whole genome shotgun (WGS) entry which is preliminary data.</text>
</comment>
<dbReference type="RefSeq" id="WP_340330915.1">
    <property type="nucleotide sequence ID" value="NZ_JAZHOF010000007.1"/>
</dbReference>
<dbReference type="Proteomes" id="UP001378188">
    <property type="component" value="Unassembled WGS sequence"/>
</dbReference>
<evidence type="ECO:0000313" key="1">
    <source>
        <dbReference type="EMBL" id="MEJ8573214.1"/>
    </source>
</evidence>
<protein>
    <submittedName>
        <fullName evidence="1">Uncharacterized protein</fullName>
    </submittedName>
</protein>